<dbReference type="KEGG" id="rch:RUM_18940"/>
<accession>D4LE94</accession>
<keyword evidence="1" id="KW-1133">Transmembrane helix</keyword>
<organism evidence="2 3">
    <name type="scientific">Ruminococcus champanellensis (strain DSM 18848 / JCM 17042 / KCTC 15320 / 18P13)</name>
    <dbReference type="NCBI Taxonomy" id="213810"/>
    <lineage>
        <taxon>Bacteria</taxon>
        <taxon>Bacillati</taxon>
        <taxon>Bacillota</taxon>
        <taxon>Clostridia</taxon>
        <taxon>Eubacteriales</taxon>
        <taxon>Oscillospiraceae</taxon>
        <taxon>Ruminococcus</taxon>
    </lineage>
</organism>
<gene>
    <name evidence="2" type="ordered locus">RUM_18940</name>
</gene>
<dbReference type="STRING" id="213810.RUM_18940"/>
<dbReference type="BioCyc" id="RCHA213810:RUM_RS09190-MONOMER"/>
<dbReference type="PATRIC" id="fig|213810.4.peg.1793"/>
<dbReference type="EMBL" id="FP929052">
    <property type="protein sequence ID" value="CBL17939.1"/>
    <property type="molecule type" value="Genomic_DNA"/>
</dbReference>
<keyword evidence="1" id="KW-0812">Transmembrane</keyword>
<evidence type="ECO:0000313" key="2">
    <source>
        <dbReference type="EMBL" id="CBL17939.1"/>
    </source>
</evidence>
<feature type="transmembrane region" description="Helical" evidence="1">
    <location>
        <begin position="293"/>
        <end position="314"/>
    </location>
</feature>
<reference evidence="2" key="1">
    <citation type="submission" date="2010-03" db="EMBL/GenBank/DDBJ databases">
        <title>The genome sequence of Ruminococcus sp. 18P13.</title>
        <authorList>
            <consortium name="metaHIT consortium -- http://www.metahit.eu/"/>
            <person name="Pajon A."/>
            <person name="Turner K."/>
            <person name="Parkhill J."/>
            <person name="Bernalier A."/>
        </authorList>
    </citation>
    <scope>NUCLEOTIDE SEQUENCE [LARGE SCALE GENOMIC DNA]</scope>
    <source>
        <strain evidence="2">Type strain: 18P13</strain>
    </source>
</reference>
<dbReference type="GeneID" id="83156568"/>
<feature type="transmembrane region" description="Helical" evidence="1">
    <location>
        <begin position="116"/>
        <end position="133"/>
    </location>
</feature>
<dbReference type="Pfam" id="PF09546">
    <property type="entry name" value="Spore_III_AE"/>
    <property type="match status" value="1"/>
</dbReference>
<keyword evidence="3" id="KW-1185">Reference proteome</keyword>
<dbReference type="RefSeq" id="WP_015558845.1">
    <property type="nucleotide sequence ID" value="NC_021039.1"/>
</dbReference>
<proteinExistence type="predicted"/>
<keyword evidence="1" id="KW-0472">Membrane</keyword>
<evidence type="ECO:0000313" key="3">
    <source>
        <dbReference type="Proteomes" id="UP000007054"/>
    </source>
</evidence>
<feature type="transmembrane region" description="Helical" evidence="1">
    <location>
        <begin position="153"/>
        <end position="177"/>
    </location>
</feature>
<dbReference type="Proteomes" id="UP000007054">
    <property type="component" value="Chromosome"/>
</dbReference>
<protein>
    <submittedName>
        <fullName evidence="2">Stage III sporulation protein AE (Spore_III_AE)</fullName>
    </submittedName>
</protein>
<name>D4LE94_RUMC1</name>
<feature type="transmembrane region" description="Helical" evidence="1">
    <location>
        <begin position="225"/>
        <end position="249"/>
    </location>
</feature>
<feature type="transmembrane region" description="Helical" evidence="1">
    <location>
        <begin position="83"/>
        <end position="104"/>
    </location>
</feature>
<dbReference type="HOGENOM" id="CLU_060898_0_0_9"/>
<dbReference type="OrthoDB" id="1706761at2"/>
<dbReference type="InterPro" id="IPR014194">
    <property type="entry name" value="Spore_III_AE"/>
</dbReference>
<feature type="transmembrane region" description="Helical" evidence="1">
    <location>
        <begin position="343"/>
        <end position="368"/>
    </location>
</feature>
<evidence type="ECO:0000256" key="1">
    <source>
        <dbReference type="SAM" id="Phobius"/>
    </source>
</evidence>
<sequence>MRKILLLAVMLVIWFLPGIPVSADTQEEILAQSGADSIAVDEQTGSFLEDHAISFTDPQSVLTLSPKELLCSMWNTFRAQLAAPLRLFFTLGLVVICSAFTSGLGDTISDRGLSGAYGFLVAMVAVSVLLTPMEQCFFMVSDTMESGSRFMLSFAPVLSSILAAGGGVVSASVYQLAVFSLAELAVQLTCMYLMPLLRILLALGIMDAVHPDFSFGSIIRGVKRVAQWGLGLVMTLFVGLQTVQGMVSASADTVATKATKFMLSSCVPVVGGAVSDAYTTLRGSVGVLRSGVGGVGILALGAMVLPPILLLGLYRLSVLAAGTLAELAGVRSLSKLLHSLEQVLSLALGMLCTFVFLLLLSTAIVIIAGGTGG</sequence>
<reference evidence="2" key="2">
    <citation type="submission" date="2010-03" db="EMBL/GenBank/DDBJ databases">
        <authorList>
            <person name="Pajon A."/>
        </authorList>
    </citation>
    <scope>NUCLEOTIDE SEQUENCE</scope>
    <source>
        <strain evidence="2">Type strain: 18P13</strain>
    </source>
</reference>
<feature type="transmembrane region" description="Helical" evidence="1">
    <location>
        <begin position="184"/>
        <end position="205"/>
    </location>
</feature>
<dbReference type="AlphaFoldDB" id="D4LE94"/>